<protein>
    <submittedName>
        <fullName evidence="1">Patched domain-containing 3</fullName>
    </submittedName>
</protein>
<name>A0A0B0MHR0_GOSAR</name>
<gene>
    <name evidence="1" type="ORF">F383_37531</name>
</gene>
<keyword evidence="2" id="KW-1185">Reference proteome</keyword>
<reference evidence="2" key="1">
    <citation type="submission" date="2014-09" db="EMBL/GenBank/DDBJ databases">
        <authorList>
            <person name="Mudge J."/>
            <person name="Ramaraj T."/>
            <person name="Lindquist I.E."/>
            <person name="Bharti A.K."/>
            <person name="Sundararajan A."/>
            <person name="Cameron C.T."/>
            <person name="Woodward J.E."/>
            <person name="May G.D."/>
            <person name="Brubaker C."/>
            <person name="Broadhvest J."/>
            <person name="Wilkins T.A."/>
        </authorList>
    </citation>
    <scope>NUCLEOTIDE SEQUENCE</scope>
    <source>
        <strain evidence="2">cv. AKA8401</strain>
    </source>
</reference>
<comment type="caution">
    <text evidence="1">The sequence shown here is derived from an EMBL/GenBank/DDBJ whole genome shotgun (WGS) entry which is preliminary data.</text>
</comment>
<dbReference type="EMBL" id="JRRC01039667">
    <property type="protein sequence ID" value="KHF98445.1"/>
    <property type="molecule type" value="Genomic_DNA"/>
</dbReference>
<evidence type="ECO:0000313" key="2">
    <source>
        <dbReference type="Proteomes" id="UP000032142"/>
    </source>
</evidence>
<proteinExistence type="predicted"/>
<dbReference type="AlphaFoldDB" id="A0A0B0MHR0"/>
<accession>A0A0B0MHR0</accession>
<sequence length="70" mass="8802">MSLYNQVYLHSYSQIHESKYNIIYKHLLYGRIYIIFCTHIQESFQKYSYYLFKRPNIQSIFTYILHLYYV</sequence>
<organism evidence="1 2">
    <name type="scientific">Gossypium arboreum</name>
    <name type="common">Tree cotton</name>
    <name type="synonym">Gossypium nanking</name>
    <dbReference type="NCBI Taxonomy" id="29729"/>
    <lineage>
        <taxon>Eukaryota</taxon>
        <taxon>Viridiplantae</taxon>
        <taxon>Streptophyta</taxon>
        <taxon>Embryophyta</taxon>
        <taxon>Tracheophyta</taxon>
        <taxon>Spermatophyta</taxon>
        <taxon>Magnoliopsida</taxon>
        <taxon>eudicotyledons</taxon>
        <taxon>Gunneridae</taxon>
        <taxon>Pentapetalae</taxon>
        <taxon>rosids</taxon>
        <taxon>malvids</taxon>
        <taxon>Malvales</taxon>
        <taxon>Malvaceae</taxon>
        <taxon>Malvoideae</taxon>
        <taxon>Gossypium</taxon>
    </lineage>
</organism>
<evidence type="ECO:0000313" key="1">
    <source>
        <dbReference type="EMBL" id="KHF98445.1"/>
    </source>
</evidence>
<dbReference type="Proteomes" id="UP000032142">
    <property type="component" value="Unassembled WGS sequence"/>
</dbReference>